<dbReference type="OrthoDB" id="2520703at2759"/>
<protein>
    <submittedName>
        <fullName evidence="1">Uncharacterized protein</fullName>
    </submittedName>
</protein>
<dbReference type="EMBL" id="JAGPYM010000006">
    <property type="protein sequence ID" value="KAH6893475.1"/>
    <property type="molecule type" value="Genomic_DNA"/>
</dbReference>
<keyword evidence="2" id="KW-1185">Reference proteome</keyword>
<reference evidence="1 2" key="1">
    <citation type="journal article" date="2021" name="Nat. Commun.">
        <title>Genetic determinants of endophytism in the Arabidopsis root mycobiome.</title>
        <authorList>
            <person name="Mesny F."/>
            <person name="Miyauchi S."/>
            <person name="Thiergart T."/>
            <person name="Pickel B."/>
            <person name="Atanasova L."/>
            <person name="Karlsson M."/>
            <person name="Huettel B."/>
            <person name="Barry K.W."/>
            <person name="Haridas S."/>
            <person name="Chen C."/>
            <person name="Bauer D."/>
            <person name="Andreopoulos W."/>
            <person name="Pangilinan J."/>
            <person name="LaButti K."/>
            <person name="Riley R."/>
            <person name="Lipzen A."/>
            <person name="Clum A."/>
            <person name="Drula E."/>
            <person name="Henrissat B."/>
            <person name="Kohler A."/>
            <person name="Grigoriev I.V."/>
            <person name="Martin F.M."/>
            <person name="Hacquard S."/>
        </authorList>
    </citation>
    <scope>NUCLEOTIDE SEQUENCE [LARGE SCALE GENOMIC DNA]</scope>
    <source>
        <strain evidence="1 2">MPI-CAGE-CH-0241</strain>
    </source>
</reference>
<organism evidence="1 2">
    <name type="scientific">Thelonectria olida</name>
    <dbReference type="NCBI Taxonomy" id="1576542"/>
    <lineage>
        <taxon>Eukaryota</taxon>
        <taxon>Fungi</taxon>
        <taxon>Dikarya</taxon>
        <taxon>Ascomycota</taxon>
        <taxon>Pezizomycotina</taxon>
        <taxon>Sordariomycetes</taxon>
        <taxon>Hypocreomycetidae</taxon>
        <taxon>Hypocreales</taxon>
        <taxon>Nectriaceae</taxon>
        <taxon>Thelonectria</taxon>
    </lineage>
</organism>
<gene>
    <name evidence="1" type="ORF">B0T10DRAFT_546707</name>
</gene>
<evidence type="ECO:0000313" key="2">
    <source>
        <dbReference type="Proteomes" id="UP000777438"/>
    </source>
</evidence>
<comment type="caution">
    <text evidence="1">The sequence shown here is derived from an EMBL/GenBank/DDBJ whole genome shotgun (WGS) entry which is preliminary data.</text>
</comment>
<name>A0A9P9AT28_9HYPO</name>
<dbReference type="Proteomes" id="UP000777438">
    <property type="component" value="Unassembled WGS sequence"/>
</dbReference>
<accession>A0A9P9AT28</accession>
<evidence type="ECO:0000313" key="1">
    <source>
        <dbReference type="EMBL" id="KAH6893475.1"/>
    </source>
</evidence>
<sequence length="465" mass="52777">MKIGREYAALLVTRQNNLTEKPNHLSDTSESWSSQGRQVDLRLPISVLITSQRPETGSFPLHLSSLSILFKAKNQTWQTHLPLAEASLMLDVRLSHVKHEPLGLSQMPHEIKLEICEFFCNHCCAGWKGPSERQPRPSWTLLNLCLTSQSMRAAAQPVLFHAAFTSGLYKPIARYHALAKAVEENPHLARAVKSLSADCAICDTETIMKHASCLEELEVLVDASTNWASAFVFPRVRQLKLKHVGRNTQRIFSGFQSRRLLENLPQLAKLTLTSLLRFEEPLGDALATVQELVLDLKMEQEEFVSSEIRILAQAMPQLRCFSIISTHMGYRSEAAIRKVLEPLLVRKDELRSITIDHNRLPLGDLDHLKHFSKLEYLYLVASATPPHALEQLDTPEPLVLPQSLRELNFCNSARWPLPEFWDLVQSLQYELCLGLYPNLERFHGGPRTSPLTDVPRDILTSRNIR</sequence>
<dbReference type="AlphaFoldDB" id="A0A9P9AT28"/>
<proteinExistence type="predicted"/>